<proteinExistence type="predicted"/>
<dbReference type="PROSITE" id="PS51257">
    <property type="entry name" value="PROKAR_LIPOPROTEIN"/>
    <property type="match status" value="1"/>
</dbReference>
<evidence type="ECO:0008006" key="3">
    <source>
        <dbReference type="Google" id="ProtNLM"/>
    </source>
</evidence>
<dbReference type="AlphaFoldDB" id="A0A0D5YWJ8"/>
<reference evidence="1 2" key="1">
    <citation type="submission" date="2015-03" db="EMBL/GenBank/DDBJ databases">
        <title>Complete genome sequence of Muricauda lutaonensis CC-HSB-11T, isolated from a coastal hot spring.</title>
        <authorList>
            <person name="Kim K.M."/>
        </authorList>
    </citation>
    <scope>NUCLEOTIDE SEQUENCE [LARGE SCALE GENOMIC DNA]</scope>
    <source>
        <strain evidence="1 2">CC-HSB-11</strain>
    </source>
</reference>
<protein>
    <recommendedName>
        <fullName evidence="3">Lipoprotein</fullName>
    </recommendedName>
</protein>
<evidence type="ECO:0000313" key="1">
    <source>
        <dbReference type="EMBL" id="AKA36233.1"/>
    </source>
</evidence>
<gene>
    <name evidence="1" type="ORF">VC82_2673</name>
</gene>
<sequence>MRLTKYFIPLLVFIACTEEDDKAPESLEFINSAAVAFAYNGQELDTFFQNPDKAYLSGYLYFEPDLAEDVIFGIDIEWFEGVDNPINFEGADWMALAGFQRNGIFWFRVGALENLSGTPTISENWEIRDINQELEPNTWYKMTIEADFGNREFVSVKLVGGTTDIELDLSGFQLDYPNYIPFDKPSLTYYAFALRSQEFAQGSQGGTDVYFDDLEIGLLQDSGNTVLFNNSFENQDEILEIPFEAPVSPMENITENFWYFENDDAKVSISENYSRTGQKSMLCNADLKK</sequence>
<dbReference type="KEGG" id="mlt:VC82_2673"/>
<dbReference type="EMBL" id="CP011071">
    <property type="protein sequence ID" value="AKA36233.1"/>
    <property type="molecule type" value="Genomic_DNA"/>
</dbReference>
<evidence type="ECO:0000313" key="2">
    <source>
        <dbReference type="Proteomes" id="UP000032726"/>
    </source>
</evidence>
<keyword evidence="2" id="KW-1185">Reference proteome</keyword>
<name>A0A0D5YWJ8_9FLAO</name>
<accession>A0A0D5YWJ8</accession>
<dbReference type="Proteomes" id="UP000032726">
    <property type="component" value="Chromosome"/>
</dbReference>
<dbReference type="HOGENOM" id="CLU_942701_0_0_10"/>
<dbReference type="RefSeq" id="WP_045802797.1">
    <property type="nucleotide sequence ID" value="NZ_CP011071.1"/>
</dbReference>
<dbReference type="OrthoDB" id="1421973at2"/>
<organism evidence="1 2">
    <name type="scientific">Flagellimonas lutaonensis</name>
    <dbReference type="NCBI Taxonomy" id="516051"/>
    <lineage>
        <taxon>Bacteria</taxon>
        <taxon>Pseudomonadati</taxon>
        <taxon>Bacteroidota</taxon>
        <taxon>Flavobacteriia</taxon>
        <taxon>Flavobacteriales</taxon>
        <taxon>Flavobacteriaceae</taxon>
        <taxon>Flagellimonas</taxon>
    </lineage>
</organism>